<dbReference type="RefSeq" id="XP_066079642.1">
    <property type="nucleotide sequence ID" value="XM_066223545.1"/>
</dbReference>
<organism evidence="3 4">
    <name type="scientific">Kwoniella dendrophila CBS 6074</name>
    <dbReference type="NCBI Taxonomy" id="1295534"/>
    <lineage>
        <taxon>Eukaryota</taxon>
        <taxon>Fungi</taxon>
        <taxon>Dikarya</taxon>
        <taxon>Basidiomycota</taxon>
        <taxon>Agaricomycotina</taxon>
        <taxon>Tremellomycetes</taxon>
        <taxon>Tremellales</taxon>
        <taxon>Cryptococcaceae</taxon>
        <taxon>Kwoniella</taxon>
    </lineage>
</organism>
<keyword evidence="2" id="KW-0472">Membrane</keyword>
<dbReference type="GO" id="GO:0070072">
    <property type="term" value="P:vacuolar proton-transporting V-type ATPase complex assembly"/>
    <property type="evidence" value="ECO:0007669"/>
    <property type="project" value="InterPro"/>
</dbReference>
<feature type="transmembrane region" description="Helical" evidence="2">
    <location>
        <begin position="43"/>
        <end position="68"/>
    </location>
</feature>
<keyword evidence="2" id="KW-1133">Transmembrane helix</keyword>
<dbReference type="GeneID" id="91098510"/>
<protein>
    <recommendedName>
        <fullName evidence="5">V-type ATPase assembly factor PKR1</fullName>
    </recommendedName>
</protein>
<feature type="compositionally biased region" description="Basic and acidic residues" evidence="1">
    <location>
        <begin position="124"/>
        <end position="136"/>
    </location>
</feature>
<keyword evidence="2" id="KW-0812">Transmembrane</keyword>
<feature type="region of interest" description="Disordered" evidence="1">
    <location>
        <begin position="101"/>
        <end position="136"/>
    </location>
</feature>
<keyword evidence="4" id="KW-1185">Reference proteome</keyword>
<gene>
    <name evidence="3" type="ORF">L201_007842</name>
</gene>
<accession>A0AAX4K7S5</accession>
<dbReference type="Pfam" id="PF08636">
    <property type="entry name" value="Pkr1"/>
    <property type="match status" value="1"/>
</dbReference>
<evidence type="ECO:0000313" key="3">
    <source>
        <dbReference type="EMBL" id="WWC92880.1"/>
    </source>
</evidence>
<name>A0AAX4K7S5_9TREE</name>
<sequence length="136" mass="15144">MVTKDQSDSSSGETSPIPVDNPQNERQPGFFGMLVKSIFEPGANAAVVMAMNLCFFFLCLTLFALAVLTYWNKHVLMLLGVTTLLWGSMAWFVLELTKVQNRPDNMPPTTLDLDPSDRAGSSTIKDDIVEEKKKDR</sequence>
<evidence type="ECO:0000256" key="2">
    <source>
        <dbReference type="SAM" id="Phobius"/>
    </source>
</evidence>
<evidence type="ECO:0008006" key="5">
    <source>
        <dbReference type="Google" id="ProtNLM"/>
    </source>
</evidence>
<dbReference type="EMBL" id="CP144108">
    <property type="protein sequence ID" value="WWC92880.1"/>
    <property type="molecule type" value="Genomic_DNA"/>
</dbReference>
<feature type="region of interest" description="Disordered" evidence="1">
    <location>
        <begin position="1"/>
        <end position="25"/>
    </location>
</feature>
<dbReference type="PANTHER" id="PTHR28251">
    <property type="entry name" value="V-TYPE ATPASE ASSEMBLY FACTOR PKR1"/>
    <property type="match status" value="1"/>
</dbReference>
<dbReference type="Proteomes" id="UP001355207">
    <property type="component" value="Chromosome 11"/>
</dbReference>
<evidence type="ECO:0000256" key="1">
    <source>
        <dbReference type="SAM" id="MobiDB-lite"/>
    </source>
</evidence>
<dbReference type="InterPro" id="IPR013945">
    <property type="entry name" value="Pkr1"/>
</dbReference>
<proteinExistence type="predicted"/>
<dbReference type="GO" id="GO:0005789">
    <property type="term" value="C:endoplasmic reticulum membrane"/>
    <property type="evidence" value="ECO:0007669"/>
    <property type="project" value="TreeGrafter"/>
</dbReference>
<dbReference type="AlphaFoldDB" id="A0AAX4K7S5"/>
<evidence type="ECO:0000313" key="4">
    <source>
        <dbReference type="Proteomes" id="UP001355207"/>
    </source>
</evidence>
<reference evidence="3 4" key="1">
    <citation type="submission" date="2024-01" db="EMBL/GenBank/DDBJ databases">
        <title>Comparative genomics of Cryptococcus and Kwoniella reveals pathogenesis evolution and contrasting modes of karyotype evolution via chromosome fusion or intercentromeric recombination.</title>
        <authorList>
            <person name="Coelho M.A."/>
            <person name="David-Palma M."/>
            <person name="Shea T."/>
            <person name="Bowers K."/>
            <person name="McGinley-Smith S."/>
            <person name="Mohammad A.W."/>
            <person name="Gnirke A."/>
            <person name="Yurkov A.M."/>
            <person name="Nowrousian M."/>
            <person name="Sun S."/>
            <person name="Cuomo C.A."/>
            <person name="Heitman J."/>
        </authorList>
    </citation>
    <scope>NUCLEOTIDE SEQUENCE [LARGE SCALE GENOMIC DNA]</scope>
    <source>
        <strain evidence="3 4">CBS 6074</strain>
    </source>
</reference>
<dbReference type="PANTHER" id="PTHR28251:SF1">
    <property type="entry name" value="V-TYPE ATPASE ASSEMBLY FACTOR PKR1"/>
    <property type="match status" value="1"/>
</dbReference>
<feature type="transmembrane region" description="Helical" evidence="2">
    <location>
        <begin position="75"/>
        <end position="94"/>
    </location>
</feature>